<accession>L0F7M8</accession>
<dbReference type="EMBL" id="CP003344">
    <property type="protein sequence ID" value="AGA69005.1"/>
    <property type="molecule type" value="Genomic_DNA"/>
</dbReference>
<evidence type="ECO:0000313" key="1">
    <source>
        <dbReference type="EMBL" id="AGA69005.1"/>
    </source>
</evidence>
<dbReference type="STRING" id="871963.Desdi_1512"/>
<organism evidence="1 2">
    <name type="scientific">Desulfitobacterium dichloroeliminans (strain LMG P-21439 / DCA1)</name>
    <dbReference type="NCBI Taxonomy" id="871963"/>
    <lineage>
        <taxon>Bacteria</taxon>
        <taxon>Bacillati</taxon>
        <taxon>Bacillota</taxon>
        <taxon>Clostridia</taxon>
        <taxon>Eubacteriales</taxon>
        <taxon>Desulfitobacteriaceae</taxon>
        <taxon>Desulfitobacterium</taxon>
    </lineage>
</organism>
<name>L0F7M8_DESDL</name>
<dbReference type="AlphaFoldDB" id="L0F7M8"/>
<dbReference type="HOGENOM" id="CLU_3134856_0_0_9"/>
<gene>
    <name evidence="1" type="ordered locus">Desdi_1512</name>
</gene>
<dbReference type="KEGG" id="ddl:Desdi_1512"/>
<keyword evidence="2" id="KW-1185">Reference proteome</keyword>
<reference evidence="2" key="1">
    <citation type="submission" date="2012-02" db="EMBL/GenBank/DDBJ databases">
        <title>Complete sequence of Desulfitobacterium dichloroeliminans LMG P-21439.</title>
        <authorList>
            <person name="Lucas S."/>
            <person name="Han J."/>
            <person name="Lapidus A."/>
            <person name="Cheng J.-F."/>
            <person name="Goodwin L."/>
            <person name="Pitluck S."/>
            <person name="Peters L."/>
            <person name="Ovchinnikova G."/>
            <person name="Teshima H."/>
            <person name="Detter J.C."/>
            <person name="Han C."/>
            <person name="Tapia R."/>
            <person name="Land M."/>
            <person name="Hauser L."/>
            <person name="Kyrpides N."/>
            <person name="Ivanova N."/>
            <person name="Pagani I."/>
            <person name="Kruse T."/>
            <person name="de Vos W.M."/>
            <person name="Boon N."/>
            <person name="Smidt H."/>
            <person name="Woyke T."/>
        </authorList>
    </citation>
    <scope>NUCLEOTIDE SEQUENCE [LARGE SCALE GENOMIC DNA]</scope>
    <source>
        <strain evidence="2">LMG P-21439 / DCA1</strain>
    </source>
</reference>
<evidence type="ECO:0000313" key="2">
    <source>
        <dbReference type="Proteomes" id="UP000010797"/>
    </source>
</evidence>
<dbReference type="RefSeq" id="WP_015261998.1">
    <property type="nucleotide sequence ID" value="NC_019903.1"/>
</dbReference>
<proteinExistence type="predicted"/>
<sequence>MESLAVAYVLKCKQEKMSELSSGNAYEEENLRKEISNLQELYKEVCENY</sequence>
<protein>
    <submittedName>
        <fullName evidence="1">Uncharacterized protein</fullName>
    </submittedName>
</protein>
<dbReference type="Proteomes" id="UP000010797">
    <property type="component" value="Chromosome"/>
</dbReference>